<feature type="transmembrane region" description="Helical" evidence="1">
    <location>
        <begin position="60"/>
        <end position="81"/>
    </location>
</feature>
<evidence type="ECO:0000256" key="1">
    <source>
        <dbReference type="SAM" id="Phobius"/>
    </source>
</evidence>
<keyword evidence="3" id="KW-1185">Reference proteome</keyword>
<feature type="transmembrane region" description="Helical" evidence="1">
    <location>
        <begin position="146"/>
        <end position="165"/>
    </location>
</feature>
<dbReference type="AlphaFoldDB" id="M0PAU4"/>
<dbReference type="GO" id="GO:0016787">
    <property type="term" value="F:hydrolase activity"/>
    <property type="evidence" value="ECO:0007669"/>
    <property type="project" value="UniProtKB-KW"/>
</dbReference>
<dbReference type="OrthoDB" id="200338at2157"/>
<accession>M0PAU4</accession>
<dbReference type="RefSeq" id="WP_008000653.1">
    <property type="nucleotide sequence ID" value="NZ_AOJI01000024.1"/>
</dbReference>
<keyword evidence="1" id="KW-0472">Membrane</keyword>
<keyword evidence="1" id="KW-1133">Transmembrane helix</keyword>
<dbReference type="Proteomes" id="UP000011575">
    <property type="component" value="Unassembled WGS sequence"/>
</dbReference>
<dbReference type="Pfam" id="PF04307">
    <property type="entry name" value="YdjM"/>
    <property type="match status" value="1"/>
</dbReference>
<evidence type="ECO:0000313" key="2">
    <source>
        <dbReference type="EMBL" id="EMA66968.1"/>
    </source>
</evidence>
<name>M0PAU4_9EURY</name>
<keyword evidence="2" id="KW-0378">Hydrolase</keyword>
<gene>
    <name evidence="2" type="ORF">C461_09427</name>
</gene>
<reference evidence="2 3" key="1">
    <citation type="journal article" date="2014" name="PLoS Genet.">
        <title>Phylogenetically driven sequencing of extremely halophilic archaea reveals strategies for static and dynamic osmo-response.</title>
        <authorList>
            <person name="Becker E.A."/>
            <person name="Seitzer P.M."/>
            <person name="Tritt A."/>
            <person name="Larsen D."/>
            <person name="Krusor M."/>
            <person name="Yao A.I."/>
            <person name="Wu D."/>
            <person name="Madern D."/>
            <person name="Eisen J.A."/>
            <person name="Darling A.E."/>
            <person name="Facciotti M.T."/>
        </authorList>
    </citation>
    <scope>NUCLEOTIDE SEQUENCE [LARGE SCALE GENOMIC DNA]</scope>
    <source>
        <strain evidence="2 3">JCM 13560</strain>
    </source>
</reference>
<sequence length="172" mass="19263">MFPWTHAAFGYLLLLSVAVLLHHRLSRAELIAVIVATQLPDLVDKPLAWWFSILPSGRSLAHSLLVAVPLSLIILAIAWYLTHPEVGLAFGVGYASHLVGDSYIALYYWRPEELTYLLWPLLPPYPYDDFVGLTDFFSQVAITRNFVIIFIAATAVGLGFVVQFVRAEPLPR</sequence>
<evidence type="ECO:0000313" key="3">
    <source>
        <dbReference type="Proteomes" id="UP000011575"/>
    </source>
</evidence>
<proteinExistence type="predicted"/>
<dbReference type="EMBL" id="AOJI01000024">
    <property type="protein sequence ID" value="EMA66968.1"/>
    <property type="molecule type" value="Genomic_DNA"/>
</dbReference>
<organism evidence="2 3">
    <name type="scientific">Halorubrum aidingense JCM 13560</name>
    <dbReference type="NCBI Taxonomy" id="1230454"/>
    <lineage>
        <taxon>Archaea</taxon>
        <taxon>Methanobacteriati</taxon>
        <taxon>Methanobacteriota</taxon>
        <taxon>Stenosarchaea group</taxon>
        <taxon>Halobacteria</taxon>
        <taxon>Halobacteriales</taxon>
        <taxon>Haloferacaceae</taxon>
        <taxon>Halorubrum</taxon>
    </lineage>
</organism>
<comment type="caution">
    <text evidence="2">The sequence shown here is derived from an EMBL/GenBank/DDBJ whole genome shotgun (WGS) entry which is preliminary data.</text>
</comment>
<dbReference type="STRING" id="1230454.C461_09427"/>
<protein>
    <submittedName>
        <fullName evidence="2">Membrane-bound metal-dependent hydrolase</fullName>
    </submittedName>
</protein>
<keyword evidence="1" id="KW-0812">Transmembrane</keyword>
<dbReference type="PATRIC" id="fig|1230454.4.peg.1899"/>
<dbReference type="InterPro" id="IPR007404">
    <property type="entry name" value="YdjM-like"/>
</dbReference>